<keyword evidence="3" id="KW-1185">Reference proteome</keyword>
<accession>A0A067PMK4</accession>
<dbReference type="SUPFAM" id="SSF53335">
    <property type="entry name" value="S-adenosyl-L-methionine-dependent methyltransferases"/>
    <property type="match status" value="1"/>
</dbReference>
<evidence type="ECO:0000313" key="2">
    <source>
        <dbReference type="EMBL" id="KDQ56028.1"/>
    </source>
</evidence>
<dbReference type="InParanoid" id="A0A067PMK4"/>
<dbReference type="Gene3D" id="3.40.50.150">
    <property type="entry name" value="Vaccinia Virus protein VP39"/>
    <property type="match status" value="1"/>
</dbReference>
<dbReference type="STRING" id="933084.A0A067PMK4"/>
<dbReference type="HOGENOM" id="CLU_010595_5_1_1"/>
<dbReference type="Proteomes" id="UP000027265">
    <property type="component" value="Unassembled WGS sequence"/>
</dbReference>
<protein>
    <recommendedName>
        <fullName evidence="4">Methyltransferase domain-containing protein</fullName>
    </recommendedName>
</protein>
<dbReference type="PANTHER" id="PTHR43591">
    <property type="entry name" value="METHYLTRANSFERASE"/>
    <property type="match status" value="1"/>
</dbReference>
<dbReference type="EMBL" id="KL197723">
    <property type="protein sequence ID" value="KDQ56028.1"/>
    <property type="molecule type" value="Genomic_DNA"/>
</dbReference>
<dbReference type="AlphaFoldDB" id="A0A067PMK4"/>
<dbReference type="PANTHER" id="PTHR43591:SF50">
    <property type="entry name" value="METHYLTRANSFERASE DOMAIN-CONTAINING PROTEIN-RELATED"/>
    <property type="match status" value="1"/>
</dbReference>
<dbReference type="InterPro" id="IPR029063">
    <property type="entry name" value="SAM-dependent_MTases_sf"/>
</dbReference>
<feature type="region of interest" description="Disordered" evidence="1">
    <location>
        <begin position="1"/>
        <end position="22"/>
    </location>
</feature>
<dbReference type="OrthoDB" id="2013972at2759"/>
<feature type="compositionally biased region" description="Polar residues" evidence="1">
    <location>
        <begin position="9"/>
        <end position="18"/>
    </location>
</feature>
<sequence length="347" mass="38804">MCGIPPLNSPASSGNNPNENEERLRTSLDHLDDDGDSDASSTLSTIADEDFPAFFMERDGRLFHSHGQRLPYPLPVDTPEQLRQRDEHQVLRCFFGENFLGPVPQVLAPLDGRKKRVVDLGTGTGVWVLDMAAGFPHAKFMGCDIVPIATRHPPRNVQFEIQDLTEGLRWDNNSIDFVHARSICLAVKDYPAMLREVSRILRPGGLFLSCEWRYAVFLDDPPRDPQIFCPSSHRFFAAVAHALHARGLEPVASRVPEWLIHTGQFTQMVPQRFSLPIGDWPDDPPARVIGTAAAVILKRFADSISPMLRENGMGEGALNDLIAAFAHELDHSRGMFLIYETVHARKI</sequence>
<evidence type="ECO:0008006" key="4">
    <source>
        <dbReference type="Google" id="ProtNLM"/>
    </source>
</evidence>
<proteinExistence type="predicted"/>
<dbReference type="Pfam" id="PF13489">
    <property type="entry name" value="Methyltransf_23"/>
    <property type="match status" value="1"/>
</dbReference>
<gene>
    <name evidence="2" type="ORF">JAAARDRAFT_180238</name>
</gene>
<organism evidence="2 3">
    <name type="scientific">Jaapia argillacea MUCL 33604</name>
    <dbReference type="NCBI Taxonomy" id="933084"/>
    <lineage>
        <taxon>Eukaryota</taxon>
        <taxon>Fungi</taxon>
        <taxon>Dikarya</taxon>
        <taxon>Basidiomycota</taxon>
        <taxon>Agaricomycotina</taxon>
        <taxon>Agaricomycetes</taxon>
        <taxon>Agaricomycetidae</taxon>
        <taxon>Jaapiales</taxon>
        <taxon>Jaapiaceae</taxon>
        <taxon>Jaapia</taxon>
    </lineage>
</organism>
<name>A0A067PMK4_9AGAM</name>
<evidence type="ECO:0000256" key="1">
    <source>
        <dbReference type="SAM" id="MobiDB-lite"/>
    </source>
</evidence>
<reference evidence="3" key="1">
    <citation type="journal article" date="2014" name="Proc. Natl. Acad. Sci. U.S.A.">
        <title>Extensive sampling of basidiomycete genomes demonstrates inadequacy of the white-rot/brown-rot paradigm for wood decay fungi.</title>
        <authorList>
            <person name="Riley R."/>
            <person name="Salamov A.A."/>
            <person name="Brown D.W."/>
            <person name="Nagy L.G."/>
            <person name="Floudas D."/>
            <person name="Held B.W."/>
            <person name="Levasseur A."/>
            <person name="Lombard V."/>
            <person name="Morin E."/>
            <person name="Otillar R."/>
            <person name="Lindquist E.A."/>
            <person name="Sun H."/>
            <person name="LaButti K.M."/>
            <person name="Schmutz J."/>
            <person name="Jabbour D."/>
            <person name="Luo H."/>
            <person name="Baker S.E."/>
            <person name="Pisabarro A.G."/>
            <person name="Walton J.D."/>
            <person name="Blanchette R.A."/>
            <person name="Henrissat B."/>
            <person name="Martin F."/>
            <person name="Cullen D."/>
            <person name="Hibbett D.S."/>
            <person name="Grigoriev I.V."/>
        </authorList>
    </citation>
    <scope>NUCLEOTIDE SEQUENCE [LARGE SCALE GENOMIC DNA]</scope>
    <source>
        <strain evidence="3">MUCL 33604</strain>
    </source>
</reference>
<dbReference type="CDD" id="cd02440">
    <property type="entry name" value="AdoMet_MTases"/>
    <property type="match status" value="1"/>
</dbReference>
<evidence type="ECO:0000313" key="3">
    <source>
        <dbReference type="Proteomes" id="UP000027265"/>
    </source>
</evidence>